<comment type="caution">
    <text evidence="1">The sequence shown here is derived from an EMBL/GenBank/DDBJ whole genome shotgun (WGS) entry which is preliminary data.</text>
</comment>
<evidence type="ECO:0000313" key="1">
    <source>
        <dbReference type="EMBL" id="GFX91116.1"/>
    </source>
</evidence>
<proteinExistence type="predicted"/>
<name>A0A8X6RGB2_TRICX</name>
<evidence type="ECO:0000313" key="2">
    <source>
        <dbReference type="Proteomes" id="UP000887159"/>
    </source>
</evidence>
<gene>
    <name evidence="1" type="ORF">TNCV_3178681</name>
</gene>
<dbReference type="EMBL" id="BMAU01021121">
    <property type="protein sequence ID" value="GFX91116.1"/>
    <property type="molecule type" value="Genomic_DNA"/>
</dbReference>
<sequence length="97" mass="11137">MKSNSFTGSVELSCKFTTRLTTVLINGRLNEEPSSEERPGEDLKWLKKEYDRVANFNKWDDMMCLANVYFFLTELRDSGMSTNEDALGSPGKRLKMD</sequence>
<accession>A0A8X6RGB2</accession>
<organism evidence="1 2">
    <name type="scientific">Trichonephila clavipes</name>
    <name type="common">Golden silk orbweaver</name>
    <name type="synonym">Nephila clavipes</name>
    <dbReference type="NCBI Taxonomy" id="2585209"/>
    <lineage>
        <taxon>Eukaryota</taxon>
        <taxon>Metazoa</taxon>
        <taxon>Ecdysozoa</taxon>
        <taxon>Arthropoda</taxon>
        <taxon>Chelicerata</taxon>
        <taxon>Arachnida</taxon>
        <taxon>Araneae</taxon>
        <taxon>Araneomorphae</taxon>
        <taxon>Entelegynae</taxon>
        <taxon>Araneoidea</taxon>
        <taxon>Nephilidae</taxon>
        <taxon>Trichonephila</taxon>
    </lineage>
</organism>
<dbReference type="Proteomes" id="UP000887159">
    <property type="component" value="Unassembled WGS sequence"/>
</dbReference>
<reference evidence="1" key="1">
    <citation type="submission" date="2020-08" db="EMBL/GenBank/DDBJ databases">
        <title>Multicomponent nature underlies the extraordinary mechanical properties of spider dragline silk.</title>
        <authorList>
            <person name="Kono N."/>
            <person name="Nakamura H."/>
            <person name="Mori M."/>
            <person name="Yoshida Y."/>
            <person name="Ohtoshi R."/>
            <person name="Malay A.D."/>
            <person name="Moran D.A.P."/>
            <person name="Tomita M."/>
            <person name="Numata K."/>
            <person name="Arakawa K."/>
        </authorList>
    </citation>
    <scope>NUCLEOTIDE SEQUENCE</scope>
</reference>
<protein>
    <submittedName>
        <fullName evidence="1">Uncharacterized protein</fullName>
    </submittedName>
</protein>
<keyword evidence="2" id="KW-1185">Reference proteome</keyword>
<dbReference type="AlphaFoldDB" id="A0A8X6RGB2"/>